<evidence type="ECO:0000313" key="8">
    <source>
        <dbReference type="Proteomes" id="UP000295818"/>
    </source>
</evidence>
<comment type="caution">
    <text evidence="7">The sequence shown here is derived from an EMBL/GenBank/DDBJ whole genome shotgun (WGS) entry which is preliminary data.</text>
</comment>
<accession>A0ABY2BGE3</accession>
<sequence length="136" mass="13680">MPQAMNAGLGVLDPDRVGTGSALLQTFRQVGGTVGVAVLGTVLNSVYRSNVDTEGLPAQAADAVDKGVGGGLAVAERTGSADLLDSVRDAFLTSLNTTMWVSAAIAIVGAALAAALMPKRAAKASEEALMGIPQDR</sequence>
<organism evidence="7 8">
    <name type="scientific">Kribbella orskensis</name>
    <dbReference type="NCBI Taxonomy" id="2512216"/>
    <lineage>
        <taxon>Bacteria</taxon>
        <taxon>Bacillati</taxon>
        <taxon>Actinomycetota</taxon>
        <taxon>Actinomycetes</taxon>
        <taxon>Propionibacteriales</taxon>
        <taxon>Kribbellaceae</taxon>
        <taxon>Kribbella</taxon>
    </lineage>
</organism>
<dbReference type="PANTHER" id="PTHR42718:SF9">
    <property type="entry name" value="MAJOR FACILITATOR SUPERFAMILY MULTIDRUG TRANSPORTER MFSC"/>
    <property type="match status" value="1"/>
</dbReference>
<dbReference type="PANTHER" id="PTHR42718">
    <property type="entry name" value="MAJOR FACILITATOR SUPERFAMILY MULTIDRUG TRANSPORTER MFSC"/>
    <property type="match status" value="1"/>
</dbReference>
<keyword evidence="5 6" id="KW-0472">Membrane</keyword>
<proteinExistence type="predicted"/>
<evidence type="ECO:0000313" key="7">
    <source>
        <dbReference type="EMBL" id="TCO19407.1"/>
    </source>
</evidence>
<dbReference type="InterPro" id="IPR036259">
    <property type="entry name" value="MFS_trans_sf"/>
</dbReference>
<dbReference type="Proteomes" id="UP000295818">
    <property type="component" value="Unassembled WGS sequence"/>
</dbReference>
<evidence type="ECO:0000256" key="2">
    <source>
        <dbReference type="ARBA" id="ARBA00022448"/>
    </source>
</evidence>
<keyword evidence="2" id="KW-0813">Transport</keyword>
<feature type="transmembrane region" description="Helical" evidence="6">
    <location>
        <begin position="99"/>
        <end position="117"/>
    </location>
</feature>
<evidence type="ECO:0000256" key="1">
    <source>
        <dbReference type="ARBA" id="ARBA00004141"/>
    </source>
</evidence>
<keyword evidence="3 6" id="KW-0812">Transmembrane</keyword>
<keyword evidence="8" id="KW-1185">Reference proteome</keyword>
<keyword evidence="4 6" id="KW-1133">Transmembrane helix</keyword>
<dbReference type="EMBL" id="SLWM01000010">
    <property type="protein sequence ID" value="TCO19407.1"/>
    <property type="molecule type" value="Genomic_DNA"/>
</dbReference>
<evidence type="ECO:0008006" key="9">
    <source>
        <dbReference type="Google" id="ProtNLM"/>
    </source>
</evidence>
<protein>
    <recommendedName>
        <fullName evidence="9">MFS transporter</fullName>
    </recommendedName>
</protein>
<dbReference type="SUPFAM" id="SSF103473">
    <property type="entry name" value="MFS general substrate transporter"/>
    <property type="match status" value="1"/>
</dbReference>
<evidence type="ECO:0000256" key="5">
    <source>
        <dbReference type="ARBA" id="ARBA00023136"/>
    </source>
</evidence>
<gene>
    <name evidence="7" type="ORF">EV644_11055</name>
</gene>
<comment type="subcellular location">
    <subcellularLocation>
        <location evidence="1">Membrane</location>
        <topology evidence="1">Multi-pass membrane protein</topology>
    </subcellularLocation>
</comment>
<name>A0ABY2BGE3_9ACTN</name>
<reference evidence="7 8" key="1">
    <citation type="journal article" date="2015" name="Stand. Genomic Sci.">
        <title>Genomic Encyclopedia of Bacterial and Archaeal Type Strains, Phase III: the genomes of soil and plant-associated and newly described type strains.</title>
        <authorList>
            <person name="Whitman W.B."/>
            <person name="Woyke T."/>
            <person name="Klenk H.P."/>
            <person name="Zhou Y."/>
            <person name="Lilburn T.G."/>
            <person name="Beck B.J."/>
            <person name="De Vos P."/>
            <person name="Vandamme P."/>
            <person name="Eisen J.A."/>
            <person name="Garrity G."/>
            <person name="Hugenholtz P."/>
            <person name="Kyrpides N.C."/>
        </authorList>
    </citation>
    <scope>NUCLEOTIDE SEQUENCE [LARGE SCALE GENOMIC DNA]</scope>
    <source>
        <strain evidence="7 8">VKM Ac-2538</strain>
    </source>
</reference>
<evidence type="ECO:0000256" key="4">
    <source>
        <dbReference type="ARBA" id="ARBA00022989"/>
    </source>
</evidence>
<evidence type="ECO:0000256" key="3">
    <source>
        <dbReference type="ARBA" id="ARBA00022692"/>
    </source>
</evidence>
<evidence type="ECO:0000256" key="6">
    <source>
        <dbReference type="SAM" id="Phobius"/>
    </source>
</evidence>